<evidence type="ECO:0000256" key="1">
    <source>
        <dbReference type="ARBA" id="ARBA00004328"/>
    </source>
</evidence>
<dbReference type="Proteomes" id="UP000008693">
    <property type="component" value="Chromosome"/>
</dbReference>
<dbReference type="GeneID" id="31605841"/>
<evidence type="ECO:0000259" key="5">
    <source>
        <dbReference type="Pfam" id="PF04586"/>
    </source>
</evidence>
<keyword evidence="4" id="KW-0378">Hydrolase</keyword>
<feature type="domain" description="Phage capsid-like C-terminal" evidence="6">
    <location>
        <begin position="488"/>
        <end position="662"/>
    </location>
</feature>
<organism evidence="7 8">
    <name type="scientific">Bifidobacterium dentium (strain ATCC 27534 / DSM 20436 / JCM 1195 / Bd1)</name>
    <dbReference type="NCBI Taxonomy" id="401473"/>
    <lineage>
        <taxon>Bacteria</taxon>
        <taxon>Bacillati</taxon>
        <taxon>Actinomycetota</taxon>
        <taxon>Actinomycetes</taxon>
        <taxon>Bifidobacteriales</taxon>
        <taxon>Bifidobacteriaceae</taxon>
        <taxon>Bifidobacterium</taxon>
    </lineage>
</organism>
<dbReference type="SUPFAM" id="SSF56563">
    <property type="entry name" value="Major capsid protein gp5"/>
    <property type="match status" value="1"/>
</dbReference>
<dbReference type="eggNOG" id="COG4653">
    <property type="taxonomic scope" value="Bacteria"/>
</dbReference>
<dbReference type="NCBIfam" id="TIGR01543">
    <property type="entry name" value="proheadase_HK97"/>
    <property type="match status" value="1"/>
</dbReference>
<proteinExistence type="predicted"/>
<dbReference type="GO" id="GO:0006508">
    <property type="term" value="P:proteolysis"/>
    <property type="evidence" value="ECO:0007669"/>
    <property type="project" value="UniProtKB-KW"/>
</dbReference>
<reference evidence="7 8" key="1">
    <citation type="journal article" date="2009" name="PLoS Genet.">
        <title>The Bifidobacterium dentium Bd1 genome sequence reflects its genetic adaptation to the human oral cavity.</title>
        <authorList>
            <person name="Ventura M."/>
            <person name="Turroni F."/>
            <person name="Zomer A."/>
            <person name="Foroni E."/>
            <person name="Giubellini V."/>
            <person name="Bottacini F."/>
            <person name="Canchaya C."/>
            <person name="Claesson M.J."/>
            <person name="He F."/>
            <person name="Mantzourani M."/>
            <person name="Mulas L."/>
            <person name="Ferrarini A."/>
            <person name="Gao B."/>
            <person name="Delledonne M."/>
            <person name="Henrissat B."/>
            <person name="Coutinho P."/>
            <person name="Oggioni M."/>
            <person name="Gupta R.S."/>
            <person name="Zhang Z."/>
            <person name="Beighton D."/>
            <person name="Fitzgerald G.F."/>
            <person name="O'Toole P.W."/>
            <person name="van Sinderen D."/>
        </authorList>
    </citation>
    <scope>NUCLEOTIDE SEQUENCE [LARGE SCALE GENOMIC DNA]</scope>
    <source>
        <strain evidence="8">ATCC 27534 / DSM 20436 / JCM 1195 / Bd1</strain>
    </source>
</reference>
<dbReference type="AlphaFoldDB" id="D2Q8Z9"/>
<evidence type="ECO:0000313" key="7">
    <source>
        <dbReference type="EMBL" id="ADB09285.1"/>
    </source>
</evidence>
<feature type="domain" description="Prohead serine protease" evidence="5">
    <location>
        <begin position="23"/>
        <end position="168"/>
    </location>
</feature>
<dbReference type="EMBL" id="CP001750">
    <property type="protein sequence ID" value="ADB09285.1"/>
    <property type="molecule type" value="Genomic_DNA"/>
</dbReference>
<keyword evidence="8" id="KW-1185">Reference proteome</keyword>
<gene>
    <name evidence="7" type="ordered locus">BDP_0619</name>
</gene>
<dbReference type="Gene3D" id="3.30.2320.10">
    <property type="entry name" value="hypothetical protein PF0899 domain"/>
    <property type="match status" value="1"/>
</dbReference>
<accession>D2Q8Z9</accession>
<dbReference type="GO" id="GO:0008233">
    <property type="term" value="F:peptidase activity"/>
    <property type="evidence" value="ECO:0007669"/>
    <property type="project" value="UniProtKB-KW"/>
</dbReference>
<keyword evidence="3 7" id="KW-0645">Protease</keyword>
<keyword evidence="2" id="KW-1188">Viral release from host cell</keyword>
<dbReference type="InterPro" id="IPR024455">
    <property type="entry name" value="Phage_capsid"/>
</dbReference>
<dbReference type="eggNOG" id="COG3740">
    <property type="taxonomic scope" value="Bacteria"/>
</dbReference>
<dbReference type="RefSeq" id="WP_003837056.1">
    <property type="nucleotide sequence ID" value="NC_013714.1"/>
</dbReference>
<sequence>MHIKSNESHIAVKGDKTGRSLQEGQFTAYASTWTRTPDCYGDVVRKGAFADTLRAWGETGDSIPILYGHNESDPDYNIGYVTEAVEDDHGLRVTGQLDIDTNPRAMQVYRLLKGHRLNQMSFGYEVIDQGPADSMAGQCNELRAVKLLEVSIVPRGANPDTSIEGVKQAPAETYTPNTSGMTSEQVKAAYAEQFQRNTTHLADAHRKLTKGVDDGSRERILDANRRILQYLEDQSPHTIFTKSAMDKQTEQAGTIRRRAQIEQRAITPEEQATLDNYELFKEFRQDLEQRARKEDEKLRRMLAASVPSDDVSIHSLTATSKAGYEETMNDNINTKAYTFARNEDNGHAMNPTLRKGRVAIRSVKESMNAAWNGHNATNATKTAPALTGSAIFPVPIINANEPIRDAADEVPPQLLEYIPAFLCQSGDYDILMEKTPDNPGSAAVVPAGQEKPTFSIGLEKQRRQLKVIAVLSDPIDKYVLLGGGEYGGLDVQEHITGRLYTEILRTLEREILTGDGSDAHLLGLDHIEGVKTQAFAGGILDTIVNGIAQIERQGITVQTIAISPADWLAVCTAKDTTGRYLTNNAIDPVNMRLWGNNVAVAAGLPEGTAWVIGSGSLQIATDATMALAWDAYGTLFKTNAVQFRLEARYSLDALKPHALCKVSLSAGK</sequence>
<evidence type="ECO:0000259" key="6">
    <source>
        <dbReference type="Pfam" id="PF05065"/>
    </source>
</evidence>
<dbReference type="Gene3D" id="3.30.2400.10">
    <property type="entry name" value="Major capsid protein gp5"/>
    <property type="match status" value="1"/>
</dbReference>
<evidence type="ECO:0000313" key="8">
    <source>
        <dbReference type="Proteomes" id="UP000008693"/>
    </source>
</evidence>
<evidence type="ECO:0000256" key="4">
    <source>
        <dbReference type="ARBA" id="ARBA00022801"/>
    </source>
</evidence>
<dbReference type="STRING" id="401473.BDP_0619"/>
<dbReference type="InterPro" id="IPR006433">
    <property type="entry name" value="Prohead_protease"/>
</dbReference>
<dbReference type="NCBIfam" id="TIGR01554">
    <property type="entry name" value="major_cap_HK97"/>
    <property type="match status" value="1"/>
</dbReference>
<dbReference type="InterPro" id="IPR054612">
    <property type="entry name" value="Phage_capsid-like_C"/>
</dbReference>
<dbReference type="Pfam" id="PF04586">
    <property type="entry name" value="Peptidase_S78"/>
    <property type="match status" value="1"/>
</dbReference>
<dbReference type="InterPro" id="IPR054613">
    <property type="entry name" value="Peptidase_S78_dom"/>
</dbReference>
<evidence type="ECO:0000256" key="3">
    <source>
        <dbReference type="ARBA" id="ARBA00022670"/>
    </source>
</evidence>
<dbReference type="Pfam" id="PF05065">
    <property type="entry name" value="Phage_capsid"/>
    <property type="match status" value="1"/>
</dbReference>
<dbReference type="HOGENOM" id="CLU_478066_0_0_11"/>
<evidence type="ECO:0000256" key="2">
    <source>
        <dbReference type="ARBA" id="ARBA00022612"/>
    </source>
</evidence>
<dbReference type="KEGG" id="bde:BDP_0619"/>
<protein>
    <submittedName>
        <fullName evidence="7">Phage prohead protease, HK97 family protein</fullName>
    </submittedName>
</protein>
<comment type="subcellular location">
    <subcellularLocation>
        <location evidence="1">Virion</location>
    </subcellularLocation>
</comment>
<name>D2Q8Z9_BIFDB</name>